<dbReference type="EMBL" id="AEUD01000002">
    <property type="protein sequence ID" value="EGD56419.1"/>
    <property type="molecule type" value="Genomic_DNA"/>
</dbReference>
<evidence type="ECO:0008006" key="4">
    <source>
        <dbReference type="Google" id="ProtNLM"/>
    </source>
</evidence>
<protein>
    <recommendedName>
        <fullName evidence="4">Secreted protein</fullName>
    </recommendedName>
</protein>
<gene>
    <name evidence="2" type="ORF">SCNU_02662</name>
</gene>
<dbReference type="Proteomes" id="UP000035065">
    <property type="component" value="Unassembled WGS sequence"/>
</dbReference>
<sequence length="135" mass="13180">MGVAAAAVGAGIGAAMAAPGVAAASTVQPFQIQAAPFGNPNGSFDAPPIRCGLETGVRSGQLTVTGIAPGRWGCPPFAQVRWANLSTGRTGVARLSAGLNGRPAEATLSTGRGQVVLALTTSGIVTPGFATIAVP</sequence>
<keyword evidence="1" id="KW-0732">Signal</keyword>
<dbReference type="STRING" id="644548.SCNU_02662"/>
<organism evidence="2 3">
    <name type="scientific">Gordonia neofelifaecis NRRL B-59395</name>
    <dbReference type="NCBI Taxonomy" id="644548"/>
    <lineage>
        <taxon>Bacteria</taxon>
        <taxon>Bacillati</taxon>
        <taxon>Actinomycetota</taxon>
        <taxon>Actinomycetes</taxon>
        <taxon>Mycobacteriales</taxon>
        <taxon>Gordoniaceae</taxon>
        <taxon>Gordonia</taxon>
    </lineage>
</organism>
<keyword evidence="3" id="KW-1185">Reference proteome</keyword>
<comment type="caution">
    <text evidence="2">The sequence shown here is derived from an EMBL/GenBank/DDBJ whole genome shotgun (WGS) entry which is preliminary data.</text>
</comment>
<accession>F1YF51</accession>
<evidence type="ECO:0000313" key="3">
    <source>
        <dbReference type="Proteomes" id="UP000035065"/>
    </source>
</evidence>
<feature type="signal peptide" evidence="1">
    <location>
        <begin position="1"/>
        <end position="17"/>
    </location>
</feature>
<dbReference type="AlphaFoldDB" id="F1YF51"/>
<dbReference type="eggNOG" id="ENOG5030RVB">
    <property type="taxonomic scope" value="Bacteria"/>
</dbReference>
<reference evidence="2 3" key="1">
    <citation type="journal article" date="2011" name="J. Bacteriol.">
        <title>Draft Genome Sequence of Gordonia neofelifaecis NRRL B-59395, a Cholesterol-Degrading Actinomycete.</title>
        <authorList>
            <person name="Ge F."/>
            <person name="Li W."/>
            <person name="Chen G."/>
            <person name="Liu Y."/>
            <person name="Zhang G."/>
            <person name="Yong B."/>
            <person name="Wang Q."/>
            <person name="Wang N."/>
            <person name="Huang Z."/>
            <person name="Li W."/>
            <person name="Wang J."/>
            <person name="Wu C."/>
            <person name="Xie Q."/>
            <person name="Liu G."/>
        </authorList>
    </citation>
    <scope>NUCLEOTIDE SEQUENCE [LARGE SCALE GENOMIC DNA]</scope>
    <source>
        <strain evidence="2 3">NRRL B-59395</strain>
    </source>
</reference>
<name>F1YF51_9ACTN</name>
<evidence type="ECO:0000256" key="1">
    <source>
        <dbReference type="SAM" id="SignalP"/>
    </source>
</evidence>
<evidence type="ECO:0000313" key="2">
    <source>
        <dbReference type="EMBL" id="EGD56419.1"/>
    </source>
</evidence>
<feature type="chain" id="PRO_5038893433" description="Secreted protein" evidence="1">
    <location>
        <begin position="18"/>
        <end position="135"/>
    </location>
</feature>
<proteinExistence type="predicted"/>